<name>A0ACC1ITF3_9FUNG</name>
<proteinExistence type="predicted"/>
<organism evidence="1 2">
    <name type="scientific">Kickxella alabastrina</name>
    <dbReference type="NCBI Taxonomy" id="61397"/>
    <lineage>
        <taxon>Eukaryota</taxon>
        <taxon>Fungi</taxon>
        <taxon>Fungi incertae sedis</taxon>
        <taxon>Zoopagomycota</taxon>
        <taxon>Kickxellomycotina</taxon>
        <taxon>Kickxellomycetes</taxon>
        <taxon>Kickxellales</taxon>
        <taxon>Kickxellaceae</taxon>
        <taxon>Kickxella</taxon>
    </lineage>
</organism>
<reference evidence="1" key="1">
    <citation type="submission" date="2022-07" db="EMBL/GenBank/DDBJ databases">
        <title>Phylogenomic reconstructions and comparative analyses of Kickxellomycotina fungi.</title>
        <authorList>
            <person name="Reynolds N.K."/>
            <person name="Stajich J.E."/>
            <person name="Barry K."/>
            <person name="Grigoriev I.V."/>
            <person name="Crous P."/>
            <person name="Smith M.E."/>
        </authorList>
    </citation>
    <scope>NUCLEOTIDE SEQUENCE</scope>
    <source>
        <strain evidence="1">Benny 63K</strain>
    </source>
</reference>
<comment type="caution">
    <text evidence="1">The sequence shown here is derived from an EMBL/GenBank/DDBJ whole genome shotgun (WGS) entry which is preliminary data.</text>
</comment>
<protein>
    <submittedName>
        <fullName evidence="1">Uncharacterized protein</fullName>
    </submittedName>
</protein>
<evidence type="ECO:0000313" key="1">
    <source>
        <dbReference type="EMBL" id="KAJ1900590.1"/>
    </source>
</evidence>
<dbReference type="EMBL" id="JANBPG010000071">
    <property type="protein sequence ID" value="KAJ1900590.1"/>
    <property type="molecule type" value="Genomic_DNA"/>
</dbReference>
<gene>
    <name evidence="1" type="ORF">LPJ66_001363</name>
</gene>
<accession>A0ACC1ITF3</accession>
<evidence type="ECO:0000313" key="2">
    <source>
        <dbReference type="Proteomes" id="UP001150581"/>
    </source>
</evidence>
<dbReference type="Proteomes" id="UP001150581">
    <property type="component" value="Unassembled WGS sequence"/>
</dbReference>
<sequence length="82" mass="8826">MTAVNIPKLRVRAKKVQNLPQCAIEMSALATCWASISVDDKRCAETAKALASCMQKGKAPGAKRSSVNYHLARLGKQVLGKN</sequence>
<keyword evidence="2" id="KW-1185">Reference proteome</keyword>